<dbReference type="InterPro" id="IPR050797">
    <property type="entry name" value="Carb_Metab_Trans_Reg"/>
</dbReference>
<accession>A0ABP0DZT4</accession>
<evidence type="ECO:0000256" key="4">
    <source>
        <dbReference type="ARBA" id="ARBA00023163"/>
    </source>
</evidence>
<protein>
    <recommendedName>
        <fullName evidence="7">Zn(2)-C6 fungal-type domain-containing protein</fullName>
    </recommendedName>
</protein>
<reference evidence="8 9" key="1">
    <citation type="submission" date="2024-01" db="EMBL/GenBank/DDBJ databases">
        <authorList>
            <person name="Allen C."/>
            <person name="Tagirdzhanova G."/>
        </authorList>
    </citation>
    <scope>NUCLEOTIDE SEQUENCE [LARGE SCALE GENOMIC DNA]</scope>
    <source>
        <strain evidence="8 9">CBS 119000</strain>
    </source>
</reference>
<dbReference type="PANTHER" id="PTHR31668:SF26">
    <property type="entry name" value="GLUCOSE TRANSPORT TRANSCRIPTION REGULATOR RGT1-RELATED"/>
    <property type="match status" value="1"/>
</dbReference>
<keyword evidence="2" id="KW-0805">Transcription regulation</keyword>
<dbReference type="Gene3D" id="4.10.240.10">
    <property type="entry name" value="Zn(2)-C6 fungal-type DNA-binding domain"/>
    <property type="match status" value="1"/>
</dbReference>
<keyword evidence="1" id="KW-0479">Metal-binding</keyword>
<feature type="domain" description="Zn(2)-C6 fungal-type" evidence="7">
    <location>
        <begin position="331"/>
        <end position="363"/>
    </location>
</feature>
<dbReference type="Proteomes" id="UP001642502">
    <property type="component" value="Unassembled WGS sequence"/>
</dbReference>
<comment type="caution">
    <text evidence="8">The sequence shown here is derived from an EMBL/GenBank/DDBJ whole genome shotgun (WGS) entry which is preliminary data.</text>
</comment>
<keyword evidence="9" id="KW-1185">Reference proteome</keyword>
<dbReference type="CDD" id="cd00067">
    <property type="entry name" value="GAL4"/>
    <property type="match status" value="1"/>
</dbReference>
<evidence type="ECO:0000256" key="3">
    <source>
        <dbReference type="ARBA" id="ARBA00023125"/>
    </source>
</evidence>
<dbReference type="CDD" id="cd12148">
    <property type="entry name" value="fungal_TF_MHR"/>
    <property type="match status" value="1"/>
</dbReference>
<dbReference type="InterPro" id="IPR001138">
    <property type="entry name" value="Zn2Cys6_DnaBD"/>
</dbReference>
<organism evidence="8 9">
    <name type="scientific">Sporothrix epigloea</name>
    <dbReference type="NCBI Taxonomy" id="1892477"/>
    <lineage>
        <taxon>Eukaryota</taxon>
        <taxon>Fungi</taxon>
        <taxon>Dikarya</taxon>
        <taxon>Ascomycota</taxon>
        <taxon>Pezizomycotina</taxon>
        <taxon>Sordariomycetes</taxon>
        <taxon>Sordariomycetidae</taxon>
        <taxon>Ophiostomatales</taxon>
        <taxon>Ophiostomataceae</taxon>
        <taxon>Sporothrix</taxon>
    </lineage>
</organism>
<evidence type="ECO:0000313" key="8">
    <source>
        <dbReference type="EMBL" id="CAK7272440.1"/>
    </source>
</evidence>
<dbReference type="PROSITE" id="PS50048">
    <property type="entry name" value="ZN2_CY6_FUNGAL_2"/>
    <property type="match status" value="1"/>
</dbReference>
<evidence type="ECO:0000256" key="1">
    <source>
        <dbReference type="ARBA" id="ARBA00022723"/>
    </source>
</evidence>
<dbReference type="SMART" id="SM00066">
    <property type="entry name" value="GAL4"/>
    <property type="match status" value="1"/>
</dbReference>
<evidence type="ECO:0000259" key="7">
    <source>
        <dbReference type="PROSITE" id="PS50048"/>
    </source>
</evidence>
<feature type="compositionally biased region" description="Low complexity" evidence="6">
    <location>
        <begin position="165"/>
        <end position="174"/>
    </location>
</feature>
<name>A0ABP0DZT4_9PEZI</name>
<gene>
    <name evidence="8" type="ORF">SEPCBS119000_005126</name>
</gene>
<dbReference type="EMBL" id="CAWUON010000089">
    <property type="protein sequence ID" value="CAK7272440.1"/>
    <property type="molecule type" value="Genomic_DNA"/>
</dbReference>
<evidence type="ECO:0000256" key="2">
    <source>
        <dbReference type="ARBA" id="ARBA00023015"/>
    </source>
</evidence>
<keyword evidence="4" id="KW-0804">Transcription</keyword>
<sequence length="1026" mass="109315">MNKRDLAATADQDHAQQYASPSAIGHGNGAAHYYDVAEAGHVSLDRIDPQLAAADIDHMQTDDNPVEQLDDSLATVDAEANVQALAAAVGSGGGDNDDDSVNIARLAVASQDESYPELHLRALKSEDEQQHINGNNGLHAYDVPAPSNQDDNENNMYAPSAMEHVQQAAAAQVDVQDEERRQHDQHHQGGRAPVSVEELQLAAQLSQGLAPMMREANARREGEFHDIHNGGGDTVGDPGLHASEDEVEAFRAAAVAAAAAADGTYGSPDVAAAYHHDLQHTDVQGHDSYADASQAVGHMPPPLHMSHMAAQHTYTNVDQIPPRKRSKVSRACDACRRKKVKCDATSDTEQCNNCRRARTECLFSRVPQKRGPSKGYIKELADRINSIEGKLGSQSPSAAADALELLGRSGIERHGLGELSSLHARYMLNENAKRPYASITAGRPDGSPVPISRASAWSTAIRSSDLGAPYSAVSLAPQPRLDAEAPVSQSQPLSELERMLPLVDYESQELDDFVFESYLTAVHPCLPFLPSDRSRLLDILIDCPQNLQDALVVALRAVANALTSTQPTGLARVANALLSQWETDGGPRTSLHNLVHLQTLLLLAIEADTHGPAALKGHHGGLSKTALLSRAVAVAYEMDLPQEQLGATVSAISSAAAEASQQNSSDAAAMTQPDTDSHLALRAWWALVVLDRWNATALGKPLLIPFRTVVLSPGLRLLLGESAFQFTKLSYLLGSSIAPTLASPDPLRQLQLSSSFTSFLVPLSQQLDLGLEMWRADLPDAITESSAPIVHLAYWQYRLMAYLLQPSVLASDVAWATKKVVELIVIISDAKTERHGTTPPPPITPFHHYFICLSGLILAELSKIANERQVALLVFNELLEVVAPQPIPVEDGADGATETVNNSVWNYPLRETLARRLQSSPSNGSKGGVSSNARSVAAAAVAAAAGSDDMNAAAASGAADSAQDMLLECAGHYENLGFNPLALLSGGFLNTVQKSPAAVVVSAAAVQSPPESMADVAPTAQETVQV</sequence>
<feature type="compositionally biased region" description="Basic and acidic residues" evidence="6">
    <location>
        <begin position="1"/>
        <end position="14"/>
    </location>
</feature>
<dbReference type="PANTHER" id="PTHR31668">
    <property type="entry name" value="GLUCOSE TRANSPORT TRANSCRIPTION REGULATOR RGT1-RELATED-RELATED"/>
    <property type="match status" value="1"/>
</dbReference>
<dbReference type="PROSITE" id="PS00463">
    <property type="entry name" value="ZN2_CY6_FUNGAL_1"/>
    <property type="match status" value="1"/>
</dbReference>
<evidence type="ECO:0000313" key="9">
    <source>
        <dbReference type="Proteomes" id="UP001642502"/>
    </source>
</evidence>
<keyword evidence="3" id="KW-0238">DNA-binding</keyword>
<evidence type="ECO:0000256" key="5">
    <source>
        <dbReference type="ARBA" id="ARBA00023242"/>
    </source>
</evidence>
<evidence type="ECO:0000256" key="6">
    <source>
        <dbReference type="SAM" id="MobiDB-lite"/>
    </source>
</evidence>
<dbReference type="SUPFAM" id="SSF57701">
    <property type="entry name" value="Zn2/Cys6 DNA-binding domain"/>
    <property type="match status" value="1"/>
</dbReference>
<feature type="compositionally biased region" description="Basic and acidic residues" evidence="6">
    <location>
        <begin position="178"/>
        <end position="187"/>
    </location>
</feature>
<dbReference type="InterPro" id="IPR036864">
    <property type="entry name" value="Zn2-C6_fun-type_DNA-bd_sf"/>
</dbReference>
<proteinExistence type="predicted"/>
<dbReference type="Pfam" id="PF00172">
    <property type="entry name" value="Zn_clus"/>
    <property type="match status" value="1"/>
</dbReference>
<feature type="region of interest" description="Disordered" evidence="6">
    <location>
        <begin position="1"/>
        <end position="23"/>
    </location>
</feature>
<keyword evidence="5" id="KW-0539">Nucleus</keyword>
<feature type="region of interest" description="Disordered" evidence="6">
    <location>
        <begin position="164"/>
        <end position="194"/>
    </location>
</feature>